<evidence type="ECO:0000313" key="2">
    <source>
        <dbReference type="EMBL" id="NUB46471.1"/>
    </source>
</evidence>
<dbReference type="GO" id="GO:0016853">
    <property type="term" value="F:isomerase activity"/>
    <property type="evidence" value="ECO:0007669"/>
    <property type="project" value="UniProtKB-KW"/>
</dbReference>
<organism evidence="2 3">
    <name type="scientific">Fertoeibacter niger</name>
    <dbReference type="NCBI Taxonomy" id="2656921"/>
    <lineage>
        <taxon>Bacteria</taxon>
        <taxon>Pseudomonadati</taxon>
        <taxon>Pseudomonadota</taxon>
        <taxon>Alphaproteobacteria</taxon>
        <taxon>Rhodobacterales</taxon>
        <taxon>Paracoccaceae</taxon>
        <taxon>Fertoeibacter</taxon>
    </lineage>
</organism>
<gene>
    <name evidence="2" type="ORF">GEU84_018925</name>
</gene>
<evidence type="ECO:0000259" key="1">
    <source>
        <dbReference type="Pfam" id="PF01261"/>
    </source>
</evidence>
<dbReference type="Proteomes" id="UP000484076">
    <property type="component" value="Unassembled WGS sequence"/>
</dbReference>
<reference evidence="2" key="1">
    <citation type="submission" date="2020-05" db="EMBL/GenBank/DDBJ databases">
        <title>Fertoebacter nigrum gen. nov., sp. nov., a new member of the family Rhodobacteraceae.</title>
        <authorList>
            <person name="Szuroczki S."/>
            <person name="Abbaszade G."/>
            <person name="Buni D."/>
            <person name="Schumann P."/>
            <person name="Toth E."/>
        </authorList>
    </citation>
    <scope>NUCLEOTIDE SEQUENCE</scope>
    <source>
        <strain evidence="2">RG-N-1a</strain>
    </source>
</reference>
<dbReference type="SUPFAM" id="SSF51658">
    <property type="entry name" value="Xylose isomerase-like"/>
    <property type="match status" value="1"/>
</dbReference>
<dbReference type="RefSeq" id="WP_152828565.1">
    <property type="nucleotide sequence ID" value="NZ_WHUT02000015.1"/>
</dbReference>
<dbReference type="InterPro" id="IPR050312">
    <property type="entry name" value="IolE/XylAMocC-like"/>
</dbReference>
<evidence type="ECO:0000313" key="3">
    <source>
        <dbReference type="Proteomes" id="UP000484076"/>
    </source>
</evidence>
<dbReference type="PANTHER" id="PTHR12110:SF48">
    <property type="entry name" value="BLL3656 PROTEIN"/>
    <property type="match status" value="1"/>
</dbReference>
<comment type="caution">
    <text evidence="2">The sequence shown here is derived from an EMBL/GenBank/DDBJ whole genome shotgun (WGS) entry which is preliminary data.</text>
</comment>
<name>A0A8X8HA13_9RHOB</name>
<sequence length="319" mass="35262">MPVRLRACAIEAAEMKVGSTILWTGTVRALPLQDQLIVARNLGCDMLSIAPYNYNKWLSEGLSTAEMLLIAEDHGVRLSHLDPYARWIKSWRANNLDTNKYPVGFRGFAEDDFFHMAEALGVNSMSAIISCDADKVGFDEMCEGLARTCDRAADLGMRCDVEFIPVWGLPDLASAVKLLDAVDRPNSGIVFDFWHFLRGNPDMDLLASLPAERIAWVQITDAEAVVPQGRTLVEDTLSHRLLPGEGGLPVVDLLRQLNSMGALNRVGPEIFSAKLDRLDAEKISGEVALSMEWLFSKAGVENPFRVPSRPVGPEGNYRF</sequence>
<dbReference type="InterPro" id="IPR036237">
    <property type="entry name" value="Xyl_isomerase-like_sf"/>
</dbReference>
<dbReference type="AlphaFoldDB" id="A0A8X8HA13"/>
<keyword evidence="3" id="KW-1185">Reference proteome</keyword>
<dbReference type="PANTHER" id="PTHR12110">
    <property type="entry name" value="HYDROXYPYRUVATE ISOMERASE"/>
    <property type="match status" value="1"/>
</dbReference>
<dbReference type="Gene3D" id="3.20.20.150">
    <property type="entry name" value="Divalent-metal-dependent TIM barrel enzymes"/>
    <property type="match status" value="1"/>
</dbReference>
<proteinExistence type="predicted"/>
<dbReference type="EMBL" id="WHUT02000015">
    <property type="protein sequence ID" value="NUB46471.1"/>
    <property type="molecule type" value="Genomic_DNA"/>
</dbReference>
<keyword evidence="2" id="KW-0413">Isomerase</keyword>
<feature type="domain" description="Xylose isomerase-like TIM barrel" evidence="1">
    <location>
        <begin position="39"/>
        <end position="283"/>
    </location>
</feature>
<protein>
    <submittedName>
        <fullName evidence="2">Sugar phosphate isomerase/epimerase</fullName>
    </submittedName>
</protein>
<dbReference type="Pfam" id="PF01261">
    <property type="entry name" value="AP_endonuc_2"/>
    <property type="match status" value="1"/>
</dbReference>
<dbReference type="InterPro" id="IPR013022">
    <property type="entry name" value="Xyl_isomerase-like_TIM-brl"/>
</dbReference>
<accession>A0A8X8HA13</accession>